<name>A0A841F8H8_9ACTN</name>
<accession>A0A841F8H8</accession>
<dbReference type="Proteomes" id="UP000548476">
    <property type="component" value="Unassembled WGS sequence"/>
</dbReference>
<sequence>MGRIVREVADGVTKHYWYPGEKADWIKAGIAVGAGAVTFALVAIVLKDMLVAAVLGTSVTTGVGGVNLGRRDVTALKGFPDVAAARKAAVAHAMRAGWRGLLYGFTAAAAAVFIVNMPHSGFVADWLLPVVPAVVGAVAHQGGMVYERMGQVPKTDPGDAEAAIDPKELEPAG</sequence>
<evidence type="ECO:0000313" key="4">
    <source>
        <dbReference type="Proteomes" id="UP000548476"/>
    </source>
</evidence>
<feature type="transmembrane region" description="Helical" evidence="2">
    <location>
        <begin position="96"/>
        <end position="114"/>
    </location>
</feature>
<keyword evidence="2" id="KW-1133">Transmembrane helix</keyword>
<feature type="transmembrane region" description="Helical" evidence="2">
    <location>
        <begin position="126"/>
        <end position="146"/>
    </location>
</feature>
<keyword evidence="4" id="KW-1185">Reference proteome</keyword>
<dbReference type="EMBL" id="JACHGT010000001">
    <property type="protein sequence ID" value="MBB6032526.1"/>
    <property type="molecule type" value="Genomic_DNA"/>
</dbReference>
<dbReference type="RefSeq" id="WP_184785411.1">
    <property type="nucleotide sequence ID" value="NZ_BONT01000039.1"/>
</dbReference>
<feature type="transmembrane region" description="Helical" evidence="2">
    <location>
        <begin position="25"/>
        <end position="46"/>
    </location>
</feature>
<gene>
    <name evidence="3" type="ORF">HNR73_000368</name>
</gene>
<evidence type="ECO:0000256" key="2">
    <source>
        <dbReference type="SAM" id="Phobius"/>
    </source>
</evidence>
<comment type="caution">
    <text evidence="3">The sequence shown here is derived from an EMBL/GenBank/DDBJ whole genome shotgun (WGS) entry which is preliminary data.</text>
</comment>
<proteinExistence type="predicted"/>
<protein>
    <submittedName>
        <fullName evidence="3">Uncharacterized protein</fullName>
    </submittedName>
</protein>
<feature type="region of interest" description="Disordered" evidence="1">
    <location>
        <begin position="151"/>
        <end position="173"/>
    </location>
</feature>
<keyword evidence="2" id="KW-0812">Transmembrane</keyword>
<dbReference type="AlphaFoldDB" id="A0A841F8H8"/>
<evidence type="ECO:0000313" key="3">
    <source>
        <dbReference type="EMBL" id="MBB6032526.1"/>
    </source>
</evidence>
<feature type="compositionally biased region" description="Basic and acidic residues" evidence="1">
    <location>
        <begin position="164"/>
        <end position="173"/>
    </location>
</feature>
<reference evidence="3 4" key="1">
    <citation type="submission" date="2020-08" db="EMBL/GenBank/DDBJ databases">
        <title>Genomic Encyclopedia of Type Strains, Phase IV (KMG-IV): sequencing the most valuable type-strain genomes for metagenomic binning, comparative biology and taxonomic classification.</title>
        <authorList>
            <person name="Goeker M."/>
        </authorList>
    </citation>
    <scope>NUCLEOTIDE SEQUENCE [LARGE SCALE GENOMIC DNA]</scope>
    <source>
        <strain evidence="3 4">YIM 65646</strain>
    </source>
</reference>
<keyword evidence="2" id="KW-0472">Membrane</keyword>
<organism evidence="3 4">
    <name type="scientific">Phytomonospora endophytica</name>
    <dbReference type="NCBI Taxonomy" id="714109"/>
    <lineage>
        <taxon>Bacteria</taxon>
        <taxon>Bacillati</taxon>
        <taxon>Actinomycetota</taxon>
        <taxon>Actinomycetes</taxon>
        <taxon>Micromonosporales</taxon>
        <taxon>Micromonosporaceae</taxon>
        <taxon>Phytomonospora</taxon>
    </lineage>
</organism>
<evidence type="ECO:0000256" key="1">
    <source>
        <dbReference type="SAM" id="MobiDB-lite"/>
    </source>
</evidence>